<dbReference type="InterPro" id="IPR012341">
    <property type="entry name" value="6hp_glycosidase-like_sf"/>
</dbReference>
<dbReference type="PANTHER" id="PTHR31616:SF10">
    <property type="entry name" value="TREHALASE"/>
    <property type="match status" value="1"/>
</dbReference>
<evidence type="ECO:0000259" key="3">
    <source>
        <dbReference type="Pfam" id="PF19291"/>
    </source>
</evidence>
<reference evidence="5" key="1">
    <citation type="journal article" date="2019" name="Int. J. Syst. Evol. Microbiol.">
        <title>The Global Catalogue of Microorganisms (GCM) 10K type strain sequencing project: providing services to taxonomists for standard genome sequencing and annotation.</title>
        <authorList>
            <consortium name="The Broad Institute Genomics Platform"/>
            <consortium name="The Broad Institute Genome Sequencing Center for Infectious Disease"/>
            <person name="Wu L."/>
            <person name="Ma J."/>
        </authorList>
    </citation>
    <scope>NUCLEOTIDE SEQUENCE [LARGE SCALE GENOMIC DNA]</scope>
    <source>
        <strain evidence="5">JCM 4805</strain>
    </source>
</reference>
<keyword evidence="5" id="KW-1185">Reference proteome</keyword>
<dbReference type="SUPFAM" id="SSF48208">
    <property type="entry name" value="Six-hairpin glycosidases"/>
    <property type="match status" value="1"/>
</dbReference>
<proteinExistence type="predicted"/>
<dbReference type="EMBL" id="BAAABY010000025">
    <property type="protein sequence ID" value="GAA0467461.1"/>
    <property type="molecule type" value="Genomic_DNA"/>
</dbReference>
<dbReference type="GO" id="GO:0016787">
    <property type="term" value="F:hydrolase activity"/>
    <property type="evidence" value="ECO:0007669"/>
    <property type="project" value="UniProtKB-KW"/>
</dbReference>
<dbReference type="Pfam" id="PF19291">
    <property type="entry name" value="TREH_N"/>
    <property type="match status" value="1"/>
</dbReference>
<evidence type="ECO:0000313" key="4">
    <source>
        <dbReference type="EMBL" id="GAA0467461.1"/>
    </source>
</evidence>
<name>A0ABP3JYS2_9ACTN</name>
<evidence type="ECO:0000313" key="5">
    <source>
        <dbReference type="Proteomes" id="UP001500909"/>
    </source>
</evidence>
<feature type="region of interest" description="Disordered" evidence="1">
    <location>
        <begin position="167"/>
        <end position="199"/>
    </location>
</feature>
<feature type="compositionally biased region" description="Gly residues" evidence="1">
    <location>
        <begin position="184"/>
        <end position="193"/>
    </location>
</feature>
<organism evidence="4 5">
    <name type="scientific">Streptomyces olivaceiscleroticus</name>
    <dbReference type="NCBI Taxonomy" id="68245"/>
    <lineage>
        <taxon>Bacteria</taxon>
        <taxon>Bacillati</taxon>
        <taxon>Actinomycetota</taxon>
        <taxon>Actinomycetes</taxon>
        <taxon>Kitasatosporales</taxon>
        <taxon>Streptomycetaceae</taxon>
        <taxon>Streptomyces</taxon>
    </lineage>
</organism>
<feature type="domain" description="Trehalase-like N-terminal" evidence="3">
    <location>
        <begin position="20"/>
        <end position="139"/>
    </location>
</feature>
<dbReference type="Proteomes" id="UP001500909">
    <property type="component" value="Unassembled WGS sequence"/>
</dbReference>
<protein>
    <submittedName>
        <fullName evidence="4">Glycoside hydrolase family 15 protein</fullName>
    </submittedName>
</protein>
<dbReference type="InterPro" id="IPR045582">
    <property type="entry name" value="Trehalase-like_N"/>
</dbReference>
<evidence type="ECO:0000256" key="1">
    <source>
        <dbReference type="SAM" id="MobiDB-lite"/>
    </source>
</evidence>
<keyword evidence="4" id="KW-0378">Hydrolase</keyword>
<gene>
    <name evidence="4" type="ORF">GCM10010361_34550</name>
</gene>
<comment type="caution">
    <text evidence="4">The sequence shown here is derived from an EMBL/GenBank/DDBJ whole genome shotgun (WGS) entry which is preliminary data.</text>
</comment>
<dbReference type="InterPro" id="IPR008928">
    <property type="entry name" value="6-hairpin_glycosidase_sf"/>
</dbReference>
<evidence type="ECO:0000259" key="2">
    <source>
        <dbReference type="Pfam" id="PF00723"/>
    </source>
</evidence>
<dbReference type="Pfam" id="PF00723">
    <property type="entry name" value="Glyco_hydro_15"/>
    <property type="match status" value="1"/>
</dbReference>
<dbReference type="InterPro" id="IPR011613">
    <property type="entry name" value="GH15-like"/>
</dbReference>
<accession>A0ABP3JYS2</accession>
<dbReference type="Gene3D" id="1.50.10.10">
    <property type="match status" value="1"/>
</dbReference>
<dbReference type="RefSeq" id="WP_346095901.1">
    <property type="nucleotide sequence ID" value="NZ_BAAABY010000025.1"/>
</dbReference>
<sequence length="629" mass="68103">MSTIELPESHAFPPQVLRDYAVLADGERAALVGSRGEVCWLCAPRWHDEAVFATLIGGGGVYAVTPEERYVPGGHYEEGTLIWRSRWITQSGIVECREALACPGDPDRVVLLRRVEARQGPARLRVVLHPLADYGAEPLSEPHRDERGVWTARVGGLHLRWTGGAAARLTDDPDDRGAASGGHAETGGPGPDSGAGSRRATRLVLDLRLDPGQRHDFVLELGRTAPNGPPPEPDAAWARTEQAWREAVPTLDHTVAAGDARQSYAVLRGMTGASGGMIAAATTSLPERAEEGRNYDYRYVWIRDQCYAGQAAAAAGEYPLLDAAVRFIGARLHEDGPGLSPAYTVDGGPVPDQRELDLAGYPGGYDRIGNRVNRQFQLDAFGEALLLFAAAARADRLDGDGRRAAEIAADAVARRWQEQDAGIWELEPRAWTHSRLICSAGLRALAAAGPPGPRARRWTALADTLLAATSATALHPDGHWQRAADDPGLDGALLFPALRGGLPADDPRTRATLAAYKERLTDHHYAYRFRHDDRPLAAAEGAFVLCGFATALAEHQQGREVEAYRWFERNRAACGAAGLYAEEYDITQRQLRGNLPQSFVHAMMLECAARLAGADGVPERPTSSRGPRR</sequence>
<dbReference type="PANTHER" id="PTHR31616">
    <property type="entry name" value="TREHALASE"/>
    <property type="match status" value="1"/>
</dbReference>
<feature type="domain" description="GH15-like" evidence="2">
    <location>
        <begin position="272"/>
        <end position="608"/>
    </location>
</feature>